<dbReference type="SUPFAM" id="SSF50475">
    <property type="entry name" value="FMN-binding split barrel"/>
    <property type="match status" value="1"/>
</dbReference>
<sequence>MSTVPEEAERLLESEPVMAHLGTCVEERPHVAPVWYRYVPEMEIVEIVTTGRKLANIRKNPRVSLSIQKDEAGQTHWMVSLLGTATVVDDCAETAAARHQINAKYDAEPAAYAENTLVRIEVASASYRTY</sequence>
<keyword evidence="3" id="KW-1185">Reference proteome</keyword>
<evidence type="ECO:0000313" key="2">
    <source>
        <dbReference type="EMBL" id="QRV13837.1"/>
    </source>
</evidence>
<dbReference type="InterPro" id="IPR012349">
    <property type="entry name" value="Split_barrel_FMN-bd"/>
</dbReference>
<accession>A0A8T8DWU8</accession>
<dbReference type="KEGG" id="hsal:JMJ58_12835"/>
<protein>
    <submittedName>
        <fullName evidence="2">Pyridoxamine 5'-phosphate oxidase family protein</fullName>
    </submittedName>
</protein>
<dbReference type="GeneID" id="62876025"/>
<evidence type="ECO:0000256" key="1">
    <source>
        <dbReference type="ARBA" id="ARBA00023002"/>
    </source>
</evidence>
<dbReference type="RefSeq" id="WP_204746786.1">
    <property type="nucleotide sequence ID" value="NZ_CP069188.1"/>
</dbReference>
<dbReference type="AlphaFoldDB" id="A0A8T8DWU8"/>
<evidence type="ECO:0000313" key="3">
    <source>
        <dbReference type="Proteomes" id="UP000637819"/>
    </source>
</evidence>
<dbReference type="GO" id="GO:0016627">
    <property type="term" value="F:oxidoreductase activity, acting on the CH-CH group of donors"/>
    <property type="evidence" value="ECO:0007669"/>
    <property type="project" value="TreeGrafter"/>
</dbReference>
<reference evidence="2 3" key="1">
    <citation type="submission" date="2021-01" db="EMBL/GenBank/DDBJ databases">
        <title>Genome Sequence and Methylation Pattern of Haloterrigena salifodinae BOL5-1, An Extremely Halophilic Archaeon from a Bolivian Salt Mine.</title>
        <authorList>
            <person name="DasSarma P."/>
            <person name="Anton B.P."/>
            <person name="DasSarma S.L."/>
            <person name="von Ehrenheim H.A.L."/>
            <person name="Martinez F.L."/>
            <person name="Guzman D."/>
            <person name="Roberts R.J."/>
            <person name="DasSarma S."/>
        </authorList>
    </citation>
    <scope>NUCLEOTIDE SEQUENCE [LARGE SCALE GENOMIC DNA]</scope>
    <source>
        <strain evidence="2 3">BOL5-1</strain>
    </source>
</reference>
<gene>
    <name evidence="2" type="ORF">JMJ58_12835</name>
</gene>
<dbReference type="InterPro" id="IPR024747">
    <property type="entry name" value="Pyridox_Oxase-rel"/>
</dbReference>
<dbReference type="Gene3D" id="2.30.110.10">
    <property type="entry name" value="Electron Transport, Fmn-binding Protein, Chain A"/>
    <property type="match status" value="1"/>
</dbReference>
<dbReference type="Pfam" id="PF12900">
    <property type="entry name" value="Pyridox_ox_2"/>
    <property type="match status" value="1"/>
</dbReference>
<proteinExistence type="predicted"/>
<dbReference type="PANTHER" id="PTHR35176:SF6">
    <property type="entry name" value="HEME OXYGENASE HI_0854-RELATED"/>
    <property type="match status" value="1"/>
</dbReference>
<dbReference type="GO" id="GO:0005829">
    <property type="term" value="C:cytosol"/>
    <property type="evidence" value="ECO:0007669"/>
    <property type="project" value="TreeGrafter"/>
</dbReference>
<dbReference type="GO" id="GO:0070967">
    <property type="term" value="F:coenzyme F420 binding"/>
    <property type="evidence" value="ECO:0007669"/>
    <property type="project" value="TreeGrafter"/>
</dbReference>
<dbReference type="EMBL" id="CP069188">
    <property type="protein sequence ID" value="QRV13837.1"/>
    <property type="molecule type" value="Genomic_DNA"/>
</dbReference>
<keyword evidence="1" id="KW-0560">Oxidoreductase</keyword>
<dbReference type="PANTHER" id="PTHR35176">
    <property type="entry name" value="HEME OXYGENASE HI_0854-RELATED"/>
    <property type="match status" value="1"/>
</dbReference>
<dbReference type="OrthoDB" id="4669at2157"/>
<dbReference type="InterPro" id="IPR052019">
    <property type="entry name" value="F420H2_bilvrd_red/Heme_oxyg"/>
</dbReference>
<dbReference type="Proteomes" id="UP000637819">
    <property type="component" value="Chromosome"/>
</dbReference>
<name>A0A8T8DWU8_9EURY</name>
<organism evidence="2 3">
    <name type="scientific">Haloterrigena salifodinae</name>
    <dbReference type="NCBI Taxonomy" id="2675099"/>
    <lineage>
        <taxon>Archaea</taxon>
        <taxon>Methanobacteriati</taxon>
        <taxon>Methanobacteriota</taxon>
        <taxon>Stenosarchaea group</taxon>
        <taxon>Halobacteria</taxon>
        <taxon>Halobacteriales</taxon>
        <taxon>Natrialbaceae</taxon>
        <taxon>Haloterrigena</taxon>
    </lineage>
</organism>